<dbReference type="NCBIfam" id="NF002677">
    <property type="entry name" value="PRK02406.1"/>
    <property type="match status" value="1"/>
</dbReference>
<dbReference type="GO" id="GO:0003887">
    <property type="term" value="F:DNA-directed DNA polymerase activity"/>
    <property type="evidence" value="ECO:0007669"/>
    <property type="project" value="UniProtKB-UniRule"/>
</dbReference>
<evidence type="ECO:0000313" key="15">
    <source>
        <dbReference type="EMBL" id="KRM13649.1"/>
    </source>
</evidence>
<evidence type="ECO:0000256" key="9">
    <source>
        <dbReference type="ARBA" id="ARBA00022932"/>
    </source>
</evidence>
<dbReference type="InterPro" id="IPR043502">
    <property type="entry name" value="DNA/RNA_pol_sf"/>
</dbReference>
<dbReference type="InterPro" id="IPR050116">
    <property type="entry name" value="DNA_polymerase-Y"/>
</dbReference>
<dbReference type="CDD" id="cd03586">
    <property type="entry name" value="PolY_Pol_IV_kappa"/>
    <property type="match status" value="1"/>
</dbReference>
<dbReference type="GO" id="GO:0000287">
    <property type="term" value="F:magnesium ion binding"/>
    <property type="evidence" value="ECO:0007669"/>
    <property type="project" value="UniProtKB-UniRule"/>
</dbReference>
<keyword evidence="16" id="KW-1185">Reference proteome</keyword>
<dbReference type="Proteomes" id="UP000051315">
    <property type="component" value="Unassembled WGS sequence"/>
</dbReference>
<keyword evidence="6 13" id="KW-0479">Metal-binding</keyword>
<dbReference type="GO" id="GO:0006281">
    <property type="term" value="P:DNA repair"/>
    <property type="evidence" value="ECO:0007669"/>
    <property type="project" value="UniProtKB-UniRule"/>
</dbReference>
<evidence type="ECO:0000256" key="10">
    <source>
        <dbReference type="ARBA" id="ARBA00023125"/>
    </source>
</evidence>
<feature type="active site" evidence="13">
    <location>
        <position position="122"/>
    </location>
</feature>
<evidence type="ECO:0000256" key="5">
    <source>
        <dbReference type="ARBA" id="ARBA00022705"/>
    </source>
</evidence>
<dbReference type="Pfam" id="PF00817">
    <property type="entry name" value="IMS"/>
    <property type="match status" value="1"/>
</dbReference>
<dbReference type="Gene3D" id="3.30.1490.100">
    <property type="entry name" value="DNA polymerase, Y-family, little finger domain"/>
    <property type="match status" value="1"/>
</dbReference>
<accession>A0A0R1W735</accession>
<dbReference type="GO" id="GO:0042276">
    <property type="term" value="P:error-prone translesion synthesis"/>
    <property type="evidence" value="ECO:0007669"/>
    <property type="project" value="TreeGrafter"/>
</dbReference>
<feature type="binding site" evidence="13">
    <location>
        <position position="21"/>
    </location>
    <ligand>
        <name>Mg(2+)</name>
        <dbReference type="ChEBI" id="CHEBI:18420"/>
    </ligand>
</feature>
<dbReference type="GO" id="GO:0003684">
    <property type="term" value="F:damaged DNA binding"/>
    <property type="evidence" value="ECO:0007669"/>
    <property type="project" value="InterPro"/>
</dbReference>
<comment type="cofactor">
    <cofactor evidence="13">
        <name>Mg(2+)</name>
        <dbReference type="ChEBI" id="CHEBI:18420"/>
    </cofactor>
    <text evidence="13">Binds 2 magnesium ions per subunit.</text>
</comment>
<evidence type="ECO:0000256" key="7">
    <source>
        <dbReference type="ARBA" id="ARBA00022763"/>
    </source>
</evidence>
<keyword evidence="10 13" id="KW-0238">DNA-binding</keyword>
<evidence type="ECO:0000256" key="4">
    <source>
        <dbReference type="ARBA" id="ARBA00022695"/>
    </source>
</evidence>
<sequence length="372" mass="42739">MAEWLEIPLQYHTDRKIVHVDMDAFYASVEIREHPELKSRAVVIANDPRDNHGHGVVTTANYVARQYGVHSAMPAAQALKLIPKELLIFVPPHFELYRVVSAQIHEIFHQVTDEIEPISLDEAFLDVTHNKLHEKNTIKLAMWIQHQILKKTRLTCSIGISYNKFLAKVASDHNKPVGRTIIRPEQAHDFLADLPISQFFGVGTKTQESLHELNVYTGGDLLRLSQMTLIRHYKKMGVVLYKHARGIDDSPVQGQRERRSIGKERTYNPSIEADERVQRELKLISQQVAQALAKKQLHGRVVVLKMRNQLFQTTTKRQSFDQYLSDEATIFQVAWQLWQTYGDLSQGIRLLGITVTDLVPRSFENVDLPLFE</sequence>
<evidence type="ECO:0000256" key="8">
    <source>
        <dbReference type="ARBA" id="ARBA00022842"/>
    </source>
</evidence>
<dbReference type="FunFam" id="3.30.1490.100:FF:000004">
    <property type="entry name" value="DNA polymerase IV"/>
    <property type="match status" value="1"/>
</dbReference>
<feature type="binding site" evidence="13">
    <location>
        <position position="121"/>
    </location>
    <ligand>
        <name>Mg(2+)</name>
        <dbReference type="ChEBI" id="CHEBI:18420"/>
    </ligand>
</feature>
<keyword evidence="13" id="KW-0963">Cytoplasm</keyword>
<dbReference type="Gene3D" id="1.10.150.20">
    <property type="entry name" value="5' to 3' exonuclease, C-terminal subdomain"/>
    <property type="match status" value="1"/>
</dbReference>
<dbReference type="Pfam" id="PF11799">
    <property type="entry name" value="IMS_C"/>
    <property type="match status" value="1"/>
</dbReference>
<dbReference type="SUPFAM" id="SSF56672">
    <property type="entry name" value="DNA/RNA polymerases"/>
    <property type="match status" value="1"/>
</dbReference>
<evidence type="ECO:0000256" key="3">
    <source>
        <dbReference type="ARBA" id="ARBA00022679"/>
    </source>
</evidence>
<comment type="caution">
    <text evidence="15">The sequence shown here is derived from an EMBL/GenBank/DDBJ whole genome shotgun (WGS) entry which is preliminary data.</text>
</comment>
<comment type="subcellular location">
    <subcellularLocation>
        <location evidence="13">Cytoplasm</location>
    </subcellularLocation>
</comment>
<evidence type="ECO:0000313" key="16">
    <source>
        <dbReference type="Proteomes" id="UP000051315"/>
    </source>
</evidence>
<dbReference type="PANTHER" id="PTHR11076:SF33">
    <property type="entry name" value="DNA POLYMERASE KAPPA"/>
    <property type="match status" value="1"/>
</dbReference>
<keyword evidence="2 13" id="KW-0515">Mutator protein</keyword>
<keyword evidence="9 13" id="KW-0239">DNA-directed DNA polymerase</keyword>
<evidence type="ECO:0000256" key="6">
    <source>
        <dbReference type="ARBA" id="ARBA00022723"/>
    </source>
</evidence>
<evidence type="ECO:0000256" key="11">
    <source>
        <dbReference type="ARBA" id="ARBA00023204"/>
    </source>
</evidence>
<feature type="site" description="Substrate discrimination" evidence="13">
    <location>
        <position position="26"/>
    </location>
</feature>
<dbReference type="GO" id="GO:0009432">
    <property type="term" value="P:SOS response"/>
    <property type="evidence" value="ECO:0007669"/>
    <property type="project" value="TreeGrafter"/>
</dbReference>
<name>A0A0R1W735_9LACO</name>
<dbReference type="PANTHER" id="PTHR11076">
    <property type="entry name" value="DNA REPAIR POLYMERASE UMUC / TRANSFERASE FAMILY MEMBER"/>
    <property type="match status" value="1"/>
</dbReference>
<keyword evidence="8 13" id="KW-0460">Magnesium</keyword>
<dbReference type="PATRIC" id="fig|1423735.3.peg.1149"/>
<evidence type="ECO:0000256" key="13">
    <source>
        <dbReference type="HAMAP-Rule" id="MF_01113"/>
    </source>
</evidence>
<keyword evidence="3 13" id="KW-0808">Transferase</keyword>
<dbReference type="EMBL" id="AZFX01000004">
    <property type="protein sequence ID" value="KRM13649.1"/>
    <property type="molecule type" value="Genomic_DNA"/>
</dbReference>
<dbReference type="InterPro" id="IPR043128">
    <property type="entry name" value="Rev_trsase/Diguanyl_cyclase"/>
</dbReference>
<evidence type="ECO:0000256" key="2">
    <source>
        <dbReference type="ARBA" id="ARBA00022457"/>
    </source>
</evidence>
<evidence type="ECO:0000256" key="1">
    <source>
        <dbReference type="ARBA" id="ARBA00010945"/>
    </source>
</evidence>
<dbReference type="PROSITE" id="PS50173">
    <property type="entry name" value="UMUC"/>
    <property type="match status" value="1"/>
</dbReference>
<dbReference type="GO" id="GO:0006261">
    <property type="term" value="P:DNA-templated DNA replication"/>
    <property type="evidence" value="ECO:0007669"/>
    <property type="project" value="UniProtKB-UniRule"/>
</dbReference>
<comment type="function">
    <text evidence="13">Poorly processive, error-prone DNA polymerase involved in untargeted mutagenesis. Copies undamaged DNA at stalled replication forks, which arise in vivo from mismatched or misaligned primer ends. These misaligned primers can be extended by PolIV. Exhibits no 3'-5' exonuclease (proofreading) activity. May be involved in translesional synthesis, in conjunction with the beta clamp from PolIII.</text>
</comment>
<dbReference type="EC" id="2.7.7.7" evidence="13"/>
<dbReference type="SUPFAM" id="SSF100879">
    <property type="entry name" value="Lesion bypass DNA polymerase (Y-family), little finger domain"/>
    <property type="match status" value="1"/>
</dbReference>
<keyword evidence="4 13" id="KW-0548">Nucleotidyltransferase</keyword>
<proteinExistence type="inferred from homology"/>
<dbReference type="InterPro" id="IPR017961">
    <property type="entry name" value="DNA_pol_Y-fam_little_finger"/>
</dbReference>
<dbReference type="HAMAP" id="MF_01113">
    <property type="entry name" value="DNApol_IV"/>
    <property type="match status" value="1"/>
</dbReference>
<dbReference type="AlphaFoldDB" id="A0A0R1W735"/>
<evidence type="ECO:0000259" key="14">
    <source>
        <dbReference type="PROSITE" id="PS50173"/>
    </source>
</evidence>
<keyword evidence="11 13" id="KW-0234">DNA repair</keyword>
<comment type="similarity">
    <text evidence="1 13">Belongs to the DNA polymerase type-Y family.</text>
</comment>
<comment type="catalytic activity">
    <reaction evidence="12 13">
        <text>DNA(n) + a 2'-deoxyribonucleoside 5'-triphosphate = DNA(n+1) + diphosphate</text>
        <dbReference type="Rhea" id="RHEA:22508"/>
        <dbReference type="Rhea" id="RHEA-COMP:17339"/>
        <dbReference type="Rhea" id="RHEA-COMP:17340"/>
        <dbReference type="ChEBI" id="CHEBI:33019"/>
        <dbReference type="ChEBI" id="CHEBI:61560"/>
        <dbReference type="ChEBI" id="CHEBI:173112"/>
        <dbReference type="EC" id="2.7.7.7"/>
    </reaction>
</comment>
<dbReference type="GO" id="GO:0005829">
    <property type="term" value="C:cytosol"/>
    <property type="evidence" value="ECO:0007669"/>
    <property type="project" value="TreeGrafter"/>
</dbReference>
<dbReference type="Gene3D" id="3.40.1170.60">
    <property type="match status" value="1"/>
</dbReference>
<keyword evidence="7 13" id="KW-0227">DNA damage</keyword>
<dbReference type="Gene3D" id="3.30.70.270">
    <property type="match status" value="1"/>
</dbReference>
<protein>
    <recommendedName>
        <fullName evidence="13">DNA polymerase IV</fullName>
        <shortName evidence="13">Pol IV</shortName>
        <ecNumber evidence="13">2.7.7.7</ecNumber>
    </recommendedName>
</protein>
<dbReference type="RefSeq" id="WP_057823145.1">
    <property type="nucleotide sequence ID" value="NZ_AZFX01000004.1"/>
</dbReference>
<gene>
    <name evidence="13" type="primary">dinB</name>
    <name evidence="15" type="ORF">FC15_GL001105</name>
</gene>
<dbReference type="STRING" id="1423735.FC15_GL001105"/>
<dbReference type="InterPro" id="IPR001126">
    <property type="entry name" value="UmuC"/>
</dbReference>
<reference evidence="15 16" key="1">
    <citation type="journal article" date="2015" name="Genome Announc.">
        <title>Expanding the biotechnology potential of lactobacilli through comparative genomics of 213 strains and associated genera.</title>
        <authorList>
            <person name="Sun Z."/>
            <person name="Harris H.M."/>
            <person name="McCann A."/>
            <person name="Guo C."/>
            <person name="Argimon S."/>
            <person name="Zhang W."/>
            <person name="Yang X."/>
            <person name="Jeffery I.B."/>
            <person name="Cooney J.C."/>
            <person name="Kagawa T.F."/>
            <person name="Liu W."/>
            <person name="Song Y."/>
            <person name="Salvetti E."/>
            <person name="Wrobel A."/>
            <person name="Rasinkangas P."/>
            <person name="Parkhill J."/>
            <person name="Rea M.C."/>
            <person name="O'Sullivan O."/>
            <person name="Ritari J."/>
            <person name="Douillard F.P."/>
            <person name="Paul Ross R."/>
            <person name="Yang R."/>
            <person name="Briner A.E."/>
            <person name="Felis G.E."/>
            <person name="de Vos W.M."/>
            <person name="Barrangou R."/>
            <person name="Klaenhammer T.R."/>
            <person name="Caufield P.W."/>
            <person name="Cui Y."/>
            <person name="Zhang H."/>
            <person name="O'Toole P.W."/>
        </authorList>
    </citation>
    <scope>NUCLEOTIDE SEQUENCE [LARGE SCALE GENOMIC DNA]</scope>
    <source>
        <strain evidence="15 16">DSM 17758</strain>
    </source>
</reference>
<evidence type="ECO:0000256" key="12">
    <source>
        <dbReference type="ARBA" id="ARBA00049244"/>
    </source>
</evidence>
<dbReference type="InterPro" id="IPR022880">
    <property type="entry name" value="DNApol_IV"/>
</dbReference>
<dbReference type="InterPro" id="IPR036775">
    <property type="entry name" value="DNA_pol_Y-fam_lit_finger_sf"/>
</dbReference>
<dbReference type="OrthoDB" id="9808813at2"/>
<feature type="domain" description="UmuC" evidence="14">
    <location>
        <begin position="17"/>
        <end position="203"/>
    </location>
</feature>
<comment type="subunit">
    <text evidence="13">Monomer.</text>
</comment>
<organism evidence="15 16">
    <name type="scientific">Lapidilactobacillus concavus DSM 17758</name>
    <dbReference type="NCBI Taxonomy" id="1423735"/>
    <lineage>
        <taxon>Bacteria</taxon>
        <taxon>Bacillati</taxon>
        <taxon>Bacillota</taxon>
        <taxon>Bacilli</taxon>
        <taxon>Lactobacillales</taxon>
        <taxon>Lactobacillaceae</taxon>
        <taxon>Lapidilactobacillus</taxon>
    </lineage>
</organism>
<keyword evidence="5 13" id="KW-0235">DNA replication</keyword>